<dbReference type="GO" id="GO:0016705">
    <property type="term" value="F:oxidoreductase activity, acting on paired donors, with incorporation or reduction of molecular oxygen"/>
    <property type="evidence" value="ECO:0007669"/>
    <property type="project" value="InterPro"/>
</dbReference>
<feature type="binding site" description="axial binding residue" evidence="9">
    <location>
        <position position="506"/>
    </location>
    <ligand>
        <name>heme</name>
        <dbReference type="ChEBI" id="CHEBI:30413"/>
    </ligand>
    <ligandPart>
        <name>Fe</name>
        <dbReference type="ChEBI" id="CHEBI:18248"/>
    </ligandPart>
</feature>
<evidence type="ECO:0000256" key="7">
    <source>
        <dbReference type="ARBA" id="ARBA00023004"/>
    </source>
</evidence>
<evidence type="ECO:0000256" key="2">
    <source>
        <dbReference type="ARBA" id="ARBA00005179"/>
    </source>
</evidence>
<keyword evidence="7 9" id="KW-0408">Iron</keyword>
<evidence type="ECO:0000256" key="8">
    <source>
        <dbReference type="ARBA" id="ARBA00023033"/>
    </source>
</evidence>
<evidence type="ECO:0000256" key="1">
    <source>
        <dbReference type="ARBA" id="ARBA00001971"/>
    </source>
</evidence>
<dbReference type="InterPro" id="IPR036396">
    <property type="entry name" value="Cyt_P450_sf"/>
</dbReference>
<keyword evidence="11" id="KW-1185">Reference proteome</keyword>
<dbReference type="Proteomes" id="UP000027195">
    <property type="component" value="Unassembled WGS sequence"/>
</dbReference>
<dbReference type="STRING" id="930990.A0A067M2J0"/>
<name>A0A067M2J0_BOTB1</name>
<dbReference type="AlphaFoldDB" id="A0A067M2J0"/>
<dbReference type="HOGENOM" id="CLU_001570_5_11_1"/>
<comment type="similarity">
    <text evidence="3">Belongs to the cytochrome P450 family.</text>
</comment>
<dbReference type="GO" id="GO:0020037">
    <property type="term" value="F:heme binding"/>
    <property type="evidence" value="ECO:0007669"/>
    <property type="project" value="InterPro"/>
</dbReference>
<sequence length="565" mass="63223">MLQALLACPTTSAVALFALLLAARRFFRFLHNRYTTDIRYVPKPVSASHPPISDSLFAHLAAPIAPYMRISFIRLRRRTQDGGDWLWGHEMEPWSKPYGEVYSSWFDKHGPIVRMSGALGHDDILAVADPGVLSHMLTKNVYGYSKSPIIRPIIDRLLGKSLPWAEGDEHRRMRALLNPVFTAEQTRGMYDDVKLATDHMVSKLVNHLRASGGDAIIRTQEWTSNATLDVIGRVGFGHDFRCGESIEAKKIAAAWHETVSLGLTKAGRIAPLIIRTFPIIVSLPIPAIQSQGATKLTVRALAEELYVKASADPESIKGKDLLSTLIRANFRERRNISKDELLDHICTFVMVGHETTAGALNFTLLALAQNPDMQAKLRKELIEFGSEPTYDDFLTKLPYLDAVTKESFRMFPVTAHTERVAVKDDVIPLRKPIFTPEGQAVTSLRIKKGQLFHIPELSIDRMNAVWGDGATFRPDRWTIPGQLPAPSELTQGWSNLFAFLEGPRMCLGFRLALLEYKFMLTSLIKTFVFHDTGAKIEAHWSNTLQPKVVGEEGVNLPLRVTLADN</sequence>
<evidence type="ECO:0000256" key="5">
    <source>
        <dbReference type="ARBA" id="ARBA00022723"/>
    </source>
</evidence>
<dbReference type="GO" id="GO:0004497">
    <property type="term" value="F:monooxygenase activity"/>
    <property type="evidence" value="ECO:0007669"/>
    <property type="project" value="UniProtKB-KW"/>
</dbReference>
<evidence type="ECO:0000256" key="3">
    <source>
        <dbReference type="ARBA" id="ARBA00010617"/>
    </source>
</evidence>
<evidence type="ECO:0000313" key="10">
    <source>
        <dbReference type="EMBL" id="KDQ09988.1"/>
    </source>
</evidence>
<dbReference type="InterPro" id="IPR001128">
    <property type="entry name" value="Cyt_P450"/>
</dbReference>
<dbReference type="SUPFAM" id="SSF48264">
    <property type="entry name" value="Cytochrome P450"/>
    <property type="match status" value="1"/>
</dbReference>
<dbReference type="InterPro" id="IPR050121">
    <property type="entry name" value="Cytochrome_P450_monoxygenase"/>
</dbReference>
<dbReference type="OrthoDB" id="1470350at2759"/>
<gene>
    <name evidence="10" type="ORF">BOTBODRAFT_178543</name>
</gene>
<dbReference type="Pfam" id="PF00067">
    <property type="entry name" value="p450"/>
    <property type="match status" value="1"/>
</dbReference>
<keyword evidence="5 9" id="KW-0479">Metal-binding</keyword>
<keyword evidence="8" id="KW-0503">Monooxygenase</keyword>
<dbReference type="InterPro" id="IPR002401">
    <property type="entry name" value="Cyt_P450_E_grp-I"/>
</dbReference>
<dbReference type="PRINTS" id="PR00385">
    <property type="entry name" value="P450"/>
</dbReference>
<organism evidence="10 11">
    <name type="scientific">Botryobasidium botryosum (strain FD-172 SS1)</name>
    <dbReference type="NCBI Taxonomy" id="930990"/>
    <lineage>
        <taxon>Eukaryota</taxon>
        <taxon>Fungi</taxon>
        <taxon>Dikarya</taxon>
        <taxon>Basidiomycota</taxon>
        <taxon>Agaricomycotina</taxon>
        <taxon>Agaricomycetes</taxon>
        <taxon>Cantharellales</taxon>
        <taxon>Botryobasidiaceae</taxon>
        <taxon>Botryobasidium</taxon>
    </lineage>
</organism>
<keyword evidence="6" id="KW-0560">Oxidoreductase</keyword>
<evidence type="ECO:0000313" key="11">
    <source>
        <dbReference type="Proteomes" id="UP000027195"/>
    </source>
</evidence>
<dbReference type="GO" id="GO:0005506">
    <property type="term" value="F:iron ion binding"/>
    <property type="evidence" value="ECO:0007669"/>
    <property type="project" value="InterPro"/>
</dbReference>
<comment type="cofactor">
    <cofactor evidence="1 9">
        <name>heme</name>
        <dbReference type="ChEBI" id="CHEBI:30413"/>
    </cofactor>
</comment>
<keyword evidence="4 9" id="KW-0349">Heme</keyword>
<dbReference type="PANTHER" id="PTHR24305">
    <property type="entry name" value="CYTOCHROME P450"/>
    <property type="match status" value="1"/>
</dbReference>
<evidence type="ECO:0008006" key="12">
    <source>
        <dbReference type="Google" id="ProtNLM"/>
    </source>
</evidence>
<proteinExistence type="inferred from homology"/>
<dbReference type="Gene3D" id="1.10.630.10">
    <property type="entry name" value="Cytochrome P450"/>
    <property type="match status" value="1"/>
</dbReference>
<accession>A0A067M2J0</accession>
<dbReference type="InParanoid" id="A0A067M2J0"/>
<dbReference type="PRINTS" id="PR00463">
    <property type="entry name" value="EP450I"/>
</dbReference>
<dbReference type="PANTHER" id="PTHR24305:SF166">
    <property type="entry name" value="CYTOCHROME P450 12A4, MITOCHONDRIAL-RELATED"/>
    <property type="match status" value="1"/>
</dbReference>
<evidence type="ECO:0000256" key="9">
    <source>
        <dbReference type="PIRSR" id="PIRSR602401-1"/>
    </source>
</evidence>
<reference evidence="11" key="1">
    <citation type="journal article" date="2014" name="Proc. Natl. Acad. Sci. U.S.A.">
        <title>Extensive sampling of basidiomycete genomes demonstrates inadequacy of the white-rot/brown-rot paradigm for wood decay fungi.</title>
        <authorList>
            <person name="Riley R."/>
            <person name="Salamov A.A."/>
            <person name="Brown D.W."/>
            <person name="Nagy L.G."/>
            <person name="Floudas D."/>
            <person name="Held B.W."/>
            <person name="Levasseur A."/>
            <person name="Lombard V."/>
            <person name="Morin E."/>
            <person name="Otillar R."/>
            <person name="Lindquist E.A."/>
            <person name="Sun H."/>
            <person name="LaButti K.M."/>
            <person name="Schmutz J."/>
            <person name="Jabbour D."/>
            <person name="Luo H."/>
            <person name="Baker S.E."/>
            <person name="Pisabarro A.G."/>
            <person name="Walton J.D."/>
            <person name="Blanchette R.A."/>
            <person name="Henrissat B."/>
            <person name="Martin F."/>
            <person name="Cullen D."/>
            <person name="Hibbett D.S."/>
            <person name="Grigoriev I.V."/>
        </authorList>
    </citation>
    <scope>NUCLEOTIDE SEQUENCE [LARGE SCALE GENOMIC DNA]</scope>
    <source>
        <strain evidence="11">FD-172 SS1</strain>
    </source>
</reference>
<protein>
    <recommendedName>
        <fullName evidence="12">Cytochrome P450</fullName>
    </recommendedName>
</protein>
<evidence type="ECO:0000256" key="4">
    <source>
        <dbReference type="ARBA" id="ARBA00022617"/>
    </source>
</evidence>
<evidence type="ECO:0000256" key="6">
    <source>
        <dbReference type="ARBA" id="ARBA00023002"/>
    </source>
</evidence>
<comment type="pathway">
    <text evidence="2">Secondary metabolite biosynthesis.</text>
</comment>
<dbReference type="EMBL" id="KL198072">
    <property type="protein sequence ID" value="KDQ09988.1"/>
    <property type="molecule type" value="Genomic_DNA"/>
</dbReference>